<dbReference type="Pfam" id="PF00160">
    <property type="entry name" value="Pro_isomerase"/>
    <property type="match status" value="1"/>
</dbReference>
<evidence type="ECO:0000256" key="3">
    <source>
        <dbReference type="ARBA" id="ARBA00013194"/>
    </source>
</evidence>
<evidence type="ECO:0000259" key="9">
    <source>
        <dbReference type="PROSITE" id="PS50072"/>
    </source>
</evidence>
<dbReference type="SUPFAM" id="SSF54534">
    <property type="entry name" value="FKBP-like"/>
    <property type="match status" value="1"/>
</dbReference>
<dbReference type="FunFam" id="3.10.50.40:FF:000006">
    <property type="entry name" value="Peptidyl-prolyl cis-trans isomerase"/>
    <property type="match status" value="1"/>
</dbReference>
<evidence type="ECO:0000259" key="8">
    <source>
        <dbReference type="PROSITE" id="PS50059"/>
    </source>
</evidence>
<dbReference type="CDD" id="cd00317">
    <property type="entry name" value="cyclophilin"/>
    <property type="match status" value="1"/>
</dbReference>
<comment type="caution">
    <text evidence="10">The sequence shown here is derived from an EMBL/GenBank/DDBJ whole genome shotgun (WGS) entry which is preliminary data.</text>
</comment>
<feature type="signal peptide" evidence="7">
    <location>
        <begin position="1"/>
        <end position="23"/>
    </location>
</feature>
<comment type="similarity">
    <text evidence="2">Belongs to the cyclophilin-type PPIase family.</text>
</comment>
<dbReference type="InterPro" id="IPR001179">
    <property type="entry name" value="PPIase_FKBP_dom"/>
</dbReference>
<evidence type="ECO:0000256" key="6">
    <source>
        <dbReference type="PROSITE-ProRule" id="PRU00277"/>
    </source>
</evidence>
<evidence type="ECO:0000256" key="7">
    <source>
        <dbReference type="SAM" id="SignalP"/>
    </source>
</evidence>
<gene>
    <name evidence="10" type="ORF">E0I26_13160</name>
</gene>
<keyword evidence="11" id="KW-1185">Reference proteome</keyword>
<reference evidence="10 11" key="1">
    <citation type="submission" date="2019-03" db="EMBL/GenBank/DDBJ databases">
        <title>Novel species of Flavobacterium.</title>
        <authorList>
            <person name="Liu Q."/>
            <person name="Xin Y.-H."/>
        </authorList>
    </citation>
    <scope>NUCLEOTIDE SEQUENCE [LARGE SCALE GENOMIC DNA]</scope>
    <source>
        <strain evidence="10 11">LB3P52</strain>
    </source>
</reference>
<evidence type="ECO:0000256" key="5">
    <source>
        <dbReference type="ARBA" id="ARBA00023235"/>
    </source>
</evidence>
<proteinExistence type="inferred from homology"/>
<dbReference type="GO" id="GO:0006457">
    <property type="term" value="P:protein folding"/>
    <property type="evidence" value="ECO:0007669"/>
    <property type="project" value="InterPro"/>
</dbReference>
<evidence type="ECO:0000313" key="11">
    <source>
        <dbReference type="Proteomes" id="UP000294814"/>
    </source>
</evidence>
<dbReference type="InterPro" id="IPR044666">
    <property type="entry name" value="Cyclophilin_A-like"/>
</dbReference>
<keyword evidence="7" id="KW-0732">Signal</keyword>
<dbReference type="Pfam" id="PF00254">
    <property type="entry name" value="FKBP_C"/>
    <property type="match status" value="1"/>
</dbReference>
<dbReference type="PROSITE" id="PS50059">
    <property type="entry name" value="FKBP_PPIASE"/>
    <property type="match status" value="1"/>
</dbReference>
<dbReference type="SUPFAM" id="SSF50891">
    <property type="entry name" value="Cyclophilin-like"/>
    <property type="match status" value="1"/>
</dbReference>
<dbReference type="PRINTS" id="PR00153">
    <property type="entry name" value="CSAPPISMRASE"/>
</dbReference>
<dbReference type="GO" id="GO:0003755">
    <property type="term" value="F:peptidyl-prolyl cis-trans isomerase activity"/>
    <property type="evidence" value="ECO:0007669"/>
    <property type="project" value="UniProtKB-KW"/>
</dbReference>
<keyword evidence="5 6" id="KW-0413">Isomerase</keyword>
<evidence type="ECO:0000313" key="10">
    <source>
        <dbReference type="EMBL" id="TDE42808.1"/>
    </source>
</evidence>
<dbReference type="EMBL" id="SMLG01000010">
    <property type="protein sequence ID" value="TDE42808.1"/>
    <property type="molecule type" value="Genomic_DNA"/>
</dbReference>
<dbReference type="EC" id="5.2.1.8" evidence="3 6"/>
<dbReference type="PROSITE" id="PS00170">
    <property type="entry name" value="CSA_PPIASE_1"/>
    <property type="match status" value="1"/>
</dbReference>
<dbReference type="PANTHER" id="PTHR45625">
    <property type="entry name" value="PEPTIDYL-PROLYL CIS-TRANS ISOMERASE-RELATED"/>
    <property type="match status" value="1"/>
</dbReference>
<evidence type="ECO:0000256" key="2">
    <source>
        <dbReference type="ARBA" id="ARBA00007365"/>
    </source>
</evidence>
<dbReference type="InterPro" id="IPR020892">
    <property type="entry name" value="Cyclophilin-type_PPIase_CS"/>
</dbReference>
<sequence>MKFKILFLLFLGMLNLHSQTTKKAVPVKKPVTTVKTAVKPAVKKPAVIEGIFATIATNKGDIVLDLEYKKTPVTVANFITLAEGKNAFVTDEKLKGKPFFDGLKFHRVLSDFMIQGGDPLGNGSGGPGYVFKDECLPELKMDKAGVLAMANAGPGTNGSQFFITHKETNYLNGRHTVFGHVITGQDVVNAIAQNDVITKITIVRKGALAKKFDAPKVFSDYYANKAEDAKKEVEQKLAKCKKNTEANFLAYPKVAVEFSNAKTTASGLKYIVLQEGTGASPIASSNVKVHYTGMLLDGKIFDSSVQRGEPISFGLNQVIKGWTEGVQLMKEGAKYKFYIPSYLAYGEQGAGGVIPPNSDLIFEVELLKIN</sequence>
<keyword evidence="4 6" id="KW-0697">Rotamase</keyword>
<dbReference type="PROSITE" id="PS50072">
    <property type="entry name" value="CSA_PPIASE_2"/>
    <property type="match status" value="1"/>
</dbReference>
<feature type="domain" description="PPIase FKBP-type" evidence="8">
    <location>
        <begin position="284"/>
        <end position="370"/>
    </location>
</feature>
<dbReference type="InterPro" id="IPR002130">
    <property type="entry name" value="Cyclophilin-type_PPIase_dom"/>
</dbReference>
<evidence type="ECO:0000256" key="1">
    <source>
        <dbReference type="ARBA" id="ARBA00000971"/>
    </source>
</evidence>
<comment type="catalytic activity">
    <reaction evidence="1 6">
        <text>[protein]-peptidylproline (omega=180) = [protein]-peptidylproline (omega=0)</text>
        <dbReference type="Rhea" id="RHEA:16237"/>
        <dbReference type="Rhea" id="RHEA-COMP:10747"/>
        <dbReference type="Rhea" id="RHEA-COMP:10748"/>
        <dbReference type="ChEBI" id="CHEBI:83833"/>
        <dbReference type="ChEBI" id="CHEBI:83834"/>
        <dbReference type="EC" id="5.2.1.8"/>
    </reaction>
</comment>
<dbReference type="OrthoDB" id="9807797at2"/>
<feature type="domain" description="PPIase cyclophilin-type" evidence="9">
    <location>
        <begin position="60"/>
        <end position="215"/>
    </location>
</feature>
<dbReference type="InterPro" id="IPR046357">
    <property type="entry name" value="PPIase_dom_sf"/>
</dbReference>
<organism evidence="10 11">
    <name type="scientific">Flavobacterium rhamnosiphilum</name>
    <dbReference type="NCBI Taxonomy" id="2541724"/>
    <lineage>
        <taxon>Bacteria</taxon>
        <taxon>Pseudomonadati</taxon>
        <taxon>Bacteroidota</taxon>
        <taxon>Flavobacteriia</taxon>
        <taxon>Flavobacteriales</taxon>
        <taxon>Flavobacteriaceae</taxon>
        <taxon>Flavobacterium</taxon>
    </lineage>
</organism>
<dbReference type="AlphaFoldDB" id="A0A4R5F682"/>
<accession>A0A4R5F682</accession>
<dbReference type="Gene3D" id="3.10.50.40">
    <property type="match status" value="1"/>
</dbReference>
<dbReference type="Proteomes" id="UP000294814">
    <property type="component" value="Unassembled WGS sequence"/>
</dbReference>
<feature type="chain" id="PRO_5020248403" description="peptidylprolyl isomerase" evidence="7">
    <location>
        <begin position="24"/>
        <end position="370"/>
    </location>
</feature>
<protein>
    <recommendedName>
        <fullName evidence="3 6">peptidylprolyl isomerase</fullName>
        <ecNumber evidence="3 6">5.2.1.8</ecNumber>
    </recommendedName>
</protein>
<evidence type="ECO:0000256" key="4">
    <source>
        <dbReference type="ARBA" id="ARBA00023110"/>
    </source>
</evidence>
<dbReference type="RefSeq" id="WP_131916925.1">
    <property type="nucleotide sequence ID" value="NZ_SMLG01000010.1"/>
</dbReference>
<dbReference type="PANTHER" id="PTHR45625:SF4">
    <property type="entry name" value="PEPTIDYLPROLYL ISOMERASE DOMAIN AND WD REPEAT-CONTAINING PROTEIN 1"/>
    <property type="match status" value="1"/>
</dbReference>
<dbReference type="InterPro" id="IPR029000">
    <property type="entry name" value="Cyclophilin-like_dom_sf"/>
</dbReference>
<name>A0A4R5F682_9FLAO</name>
<dbReference type="Gene3D" id="2.40.100.10">
    <property type="entry name" value="Cyclophilin-like"/>
    <property type="match status" value="1"/>
</dbReference>